<dbReference type="Proteomes" id="UP000316079">
    <property type="component" value="Unassembled WGS sequence"/>
</dbReference>
<protein>
    <submittedName>
        <fullName evidence="2">Uncharacterized protein</fullName>
    </submittedName>
</protein>
<sequence>MGARACEPDPENHVHYFMRPAEEKALVRKDPREP</sequence>
<evidence type="ECO:0000313" key="2">
    <source>
        <dbReference type="EMBL" id="TRZ04414.1"/>
    </source>
</evidence>
<proteinExistence type="predicted"/>
<feature type="region of interest" description="Disordered" evidence="1">
    <location>
        <begin position="1"/>
        <end position="34"/>
    </location>
</feature>
<comment type="caution">
    <text evidence="2">The sequence shown here is derived from an EMBL/GenBank/DDBJ whole genome shotgun (WGS) entry which is preliminary data.</text>
</comment>
<evidence type="ECO:0000256" key="1">
    <source>
        <dbReference type="SAM" id="MobiDB-lite"/>
    </source>
</evidence>
<dbReference type="EMBL" id="SRMA01000365">
    <property type="protein sequence ID" value="TRZ04414.1"/>
    <property type="molecule type" value="Genomic_DNA"/>
</dbReference>
<name>A0A553RQF4_9TELE</name>
<dbReference type="AlphaFoldDB" id="A0A553RQF4"/>
<feature type="non-terminal residue" evidence="2">
    <location>
        <position position="34"/>
    </location>
</feature>
<keyword evidence="3" id="KW-1185">Reference proteome</keyword>
<organism evidence="2 3">
    <name type="scientific">Danionella cerebrum</name>
    <dbReference type="NCBI Taxonomy" id="2873325"/>
    <lineage>
        <taxon>Eukaryota</taxon>
        <taxon>Metazoa</taxon>
        <taxon>Chordata</taxon>
        <taxon>Craniata</taxon>
        <taxon>Vertebrata</taxon>
        <taxon>Euteleostomi</taxon>
        <taxon>Actinopterygii</taxon>
        <taxon>Neopterygii</taxon>
        <taxon>Teleostei</taxon>
        <taxon>Ostariophysi</taxon>
        <taxon>Cypriniformes</taxon>
        <taxon>Danionidae</taxon>
        <taxon>Danioninae</taxon>
        <taxon>Danionella</taxon>
    </lineage>
</organism>
<accession>A0A553RQF4</accession>
<evidence type="ECO:0000313" key="3">
    <source>
        <dbReference type="Proteomes" id="UP000316079"/>
    </source>
</evidence>
<reference evidence="2 3" key="1">
    <citation type="journal article" date="2019" name="Sci. Data">
        <title>Hybrid genome assembly and annotation of Danionella translucida.</title>
        <authorList>
            <person name="Kadobianskyi M."/>
            <person name="Schulze L."/>
            <person name="Schuelke M."/>
            <person name="Judkewitz B."/>
        </authorList>
    </citation>
    <scope>NUCLEOTIDE SEQUENCE [LARGE SCALE GENOMIC DNA]</scope>
    <source>
        <strain evidence="2 3">Bolton</strain>
    </source>
</reference>
<gene>
    <name evidence="2" type="ORF">DNTS_013283</name>
</gene>